<proteinExistence type="predicted"/>
<sequence length="299" mass="35002">MAEYYNMVLNEEELHWFFDHIIQKPLEYETYMILLACRGKKLTDEEREYTKVGARGEMMREELIRCKGGLKQEWNFDIYRQAFYAYNCDKRFLLTPSGVPYPEHALVVYSVVNPTNEIDCIEDTFEHYNKERKNLTAAILRGSKPGIQDHLVKMPKVFEHMKSCHASHTSRRIWLDFDMDIRKECRVPKVFEEAAIALRKAGELLFGKGNFAVIKTNGGFHTLVRKECLTFNPNIFLKEVFEQADNLLFPQYVDEFVANDSSHKSKAGNNIIKRSALIPTPGCRQYDDYPWVVNKEDFE</sequence>
<dbReference type="EMBL" id="JACHFQ010000006">
    <property type="protein sequence ID" value="MBB5226804.1"/>
    <property type="molecule type" value="Genomic_DNA"/>
</dbReference>
<name>A0A7W8LMQ6_9SPIR</name>
<dbReference type="AlphaFoldDB" id="A0A7W8LMQ6"/>
<dbReference type="RefSeq" id="WP_184660394.1">
    <property type="nucleotide sequence ID" value="NZ_CP031518.1"/>
</dbReference>
<protein>
    <submittedName>
        <fullName evidence="1">Uncharacterized protein</fullName>
    </submittedName>
</protein>
<comment type="caution">
    <text evidence="1">The sequence shown here is derived from an EMBL/GenBank/DDBJ whole genome shotgun (WGS) entry which is preliminary data.</text>
</comment>
<reference evidence="1 2" key="1">
    <citation type="submission" date="2020-08" db="EMBL/GenBank/DDBJ databases">
        <title>Genomic Encyclopedia of Type Strains, Phase IV (KMG-IV): sequencing the most valuable type-strain genomes for metagenomic binning, comparative biology and taxonomic classification.</title>
        <authorList>
            <person name="Goeker M."/>
        </authorList>
    </citation>
    <scope>NUCLEOTIDE SEQUENCE [LARGE SCALE GENOMIC DNA]</scope>
    <source>
        <strain evidence="1 2">DSM 103462</strain>
    </source>
</reference>
<evidence type="ECO:0000313" key="1">
    <source>
        <dbReference type="EMBL" id="MBB5226804.1"/>
    </source>
</evidence>
<accession>A0A7W8LMQ6</accession>
<keyword evidence="2" id="KW-1185">Reference proteome</keyword>
<evidence type="ECO:0000313" key="2">
    <source>
        <dbReference type="Proteomes" id="UP000518887"/>
    </source>
</evidence>
<organism evidence="1 2">
    <name type="scientific">Treponema ruminis</name>
    <dbReference type="NCBI Taxonomy" id="744515"/>
    <lineage>
        <taxon>Bacteria</taxon>
        <taxon>Pseudomonadati</taxon>
        <taxon>Spirochaetota</taxon>
        <taxon>Spirochaetia</taxon>
        <taxon>Spirochaetales</taxon>
        <taxon>Treponemataceae</taxon>
        <taxon>Treponema</taxon>
    </lineage>
</organism>
<dbReference type="Proteomes" id="UP000518887">
    <property type="component" value="Unassembled WGS sequence"/>
</dbReference>
<gene>
    <name evidence="1" type="ORF">HNP76_002185</name>
</gene>